<accession>A0A2T8HVY0</accession>
<evidence type="ECO:0000313" key="1">
    <source>
        <dbReference type="EMBL" id="PVH29597.1"/>
    </source>
</evidence>
<keyword evidence="2" id="KW-1185">Reference proteome</keyword>
<dbReference type="Proteomes" id="UP000245911">
    <property type="component" value="Unassembled WGS sequence"/>
</dbReference>
<name>A0A2T8HVY0_9RHOB</name>
<gene>
    <name evidence="1" type="ORF">DDE20_05590</name>
</gene>
<protein>
    <submittedName>
        <fullName evidence="1">Uncharacterized protein</fullName>
    </submittedName>
</protein>
<organism evidence="1 2">
    <name type="scientific">Pararhodobacter oceanensis</name>
    <dbReference type="NCBI Taxonomy" id="2172121"/>
    <lineage>
        <taxon>Bacteria</taxon>
        <taxon>Pseudomonadati</taxon>
        <taxon>Pseudomonadota</taxon>
        <taxon>Alphaproteobacteria</taxon>
        <taxon>Rhodobacterales</taxon>
        <taxon>Paracoccaceae</taxon>
        <taxon>Pararhodobacter</taxon>
    </lineage>
</organism>
<dbReference type="EMBL" id="QDKM01000002">
    <property type="protein sequence ID" value="PVH29597.1"/>
    <property type="molecule type" value="Genomic_DNA"/>
</dbReference>
<dbReference type="RefSeq" id="WP_116557481.1">
    <property type="nucleotide sequence ID" value="NZ_QDKM01000002.1"/>
</dbReference>
<evidence type="ECO:0000313" key="2">
    <source>
        <dbReference type="Proteomes" id="UP000245911"/>
    </source>
</evidence>
<sequence length="114" mass="11905">MDNNDPETGETASHHLVAQAERQLFASGEALDAILAEIKAGNFGATKDLSGAISGLRKGLEAVFSERAKLEKFDGQHGHRSGELDLAAAGAEVRRRMARLRASFGAGGVSGGDE</sequence>
<dbReference type="AlphaFoldDB" id="A0A2T8HVY0"/>
<proteinExistence type="predicted"/>
<comment type="caution">
    <text evidence="1">The sequence shown here is derived from an EMBL/GenBank/DDBJ whole genome shotgun (WGS) entry which is preliminary data.</text>
</comment>
<dbReference type="OrthoDB" id="7873197at2"/>
<reference evidence="1 2" key="1">
    <citation type="submission" date="2018-04" db="EMBL/GenBank/DDBJ databases">
        <title>Pararhodobacter oceanense sp. nov., isolated from marine intertidal sediment.</title>
        <authorList>
            <person name="Wang X.-L."/>
            <person name="Du Z.-J."/>
        </authorList>
    </citation>
    <scope>NUCLEOTIDE SEQUENCE [LARGE SCALE GENOMIC DNA]</scope>
    <source>
        <strain evidence="1 2">AM505</strain>
    </source>
</reference>